<comment type="subcellular location">
    <subcellularLocation>
        <location evidence="2">Cell membrane</location>
        <topology evidence="2">Multi-pass membrane protein</topology>
    </subcellularLocation>
</comment>
<feature type="region of interest" description="Disordered" evidence="15">
    <location>
        <begin position="985"/>
        <end position="1006"/>
    </location>
</feature>
<evidence type="ECO:0000256" key="5">
    <source>
        <dbReference type="ARBA" id="ARBA00022692"/>
    </source>
</evidence>
<feature type="region of interest" description="Disordered" evidence="15">
    <location>
        <begin position="906"/>
        <end position="955"/>
    </location>
</feature>
<keyword evidence="10 16" id="KW-1133">Transmembrane helix</keyword>
<evidence type="ECO:0000259" key="17">
    <source>
        <dbReference type="Pfam" id="PF01764"/>
    </source>
</evidence>
<gene>
    <name evidence="19" type="primary">LOC101889429</name>
</gene>
<feature type="region of interest" description="Disordered" evidence="15">
    <location>
        <begin position="1057"/>
        <end position="1093"/>
    </location>
</feature>
<keyword evidence="9" id="KW-0442">Lipid degradation</keyword>
<evidence type="ECO:0000313" key="19">
    <source>
        <dbReference type="RefSeq" id="XP_058977657.1"/>
    </source>
</evidence>
<evidence type="ECO:0000256" key="4">
    <source>
        <dbReference type="ARBA" id="ARBA00022553"/>
    </source>
</evidence>
<dbReference type="InterPro" id="IPR052214">
    <property type="entry name" value="DAG_Lipase-Related"/>
</dbReference>
<feature type="transmembrane region" description="Helical" evidence="16">
    <location>
        <begin position="60"/>
        <end position="82"/>
    </location>
</feature>
<evidence type="ECO:0000313" key="18">
    <source>
        <dbReference type="Proteomes" id="UP001652621"/>
    </source>
</evidence>
<feature type="transmembrane region" description="Helical" evidence="16">
    <location>
        <begin position="18"/>
        <end position="40"/>
    </location>
</feature>
<feature type="region of interest" description="Disordered" evidence="15">
    <location>
        <begin position="1248"/>
        <end position="1286"/>
    </location>
</feature>
<organism evidence="18 19">
    <name type="scientific">Musca domestica</name>
    <name type="common">House fly</name>
    <dbReference type="NCBI Taxonomy" id="7370"/>
    <lineage>
        <taxon>Eukaryota</taxon>
        <taxon>Metazoa</taxon>
        <taxon>Ecdysozoa</taxon>
        <taxon>Arthropoda</taxon>
        <taxon>Hexapoda</taxon>
        <taxon>Insecta</taxon>
        <taxon>Pterygota</taxon>
        <taxon>Neoptera</taxon>
        <taxon>Endopterygota</taxon>
        <taxon>Diptera</taxon>
        <taxon>Brachycera</taxon>
        <taxon>Muscomorpha</taxon>
        <taxon>Muscoidea</taxon>
        <taxon>Muscidae</taxon>
        <taxon>Musca</taxon>
    </lineage>
</organism>
<dbReference type="Gene3D" id="3.40.50.1820">
    <property type="entry name" value="alpha/beta hydrolase"/>
    <property type="match status" value="1"/>
</dbReference>
<dbReference type="InterPro" id="IPR002921">
    <property type="entry name" value="Fungal_lipase-type"/>
</dbReference>
<dbReference type="SUPFAM" id="SSF53474">
    <property type="entry name" value="alpha/beta-Hydrolases"/>
    <property type="match status" value="1"/>
</dbReference>
<evidence type="ECO:0000256" key="9">
    <source>
        <dbReference type="ARBA" id="ARBA00022963"/>
    </source>
</evidence>
<comment type="catalytic activity">
    <reaction evidence="13">
        <text>a 1,2-diacyl-sn-glycerol + H2O = a 2-acylglycerol + a fatty acid + H(+)</text>
        <dbReference type="Rhea" id="RHEA:33275"/>
        <dbReference type="ChEBI" id="CHEBI:15377"/>
        <dbReference type="ChEBI" id="CHEBI:15378"/>
        <dbReference type="ChEBI" id="CHEBI:17389"/>
        <dbReference type="ChEBI" id="CHEBI:17815"/>
        <dbReference type="ChEBI" id="CHEBI:28868"/>
        <dbReference type="EC" id="3.1.1.116"/>
    </reaction>
    <physiologicalReaction direction="left-to-right" evidence="13">
        <dbReference type="Rhea" id="RHEA:33276"/>
    </physiologicalReaction>
</comment>
<keyword evidence="11" id="KW-0443">Lipid metabolism</keyword>
<feature type="compositionally biased region" description="Low complexity" evidence="15">
    <location>
        <begin position="1274"/>
        <end position="1286"/>
    </location>
</feature>
<evidence type="ECO:0000256" key="8">
    <source>
        <dbReference type="ARBA" id="ARBA00022837"/>
    </source>
</evidence>
<evidence type="ECO:0000256" key="14">
    <source>
        <dbReference type="ARBA" id="ARBA00026104"/>
    </source>
</evidence>
<dbReference type="Proteomes" id="UP001652621">
    <property type="component" value="Unplaced"/>
</dbReference>
<keyword evidence="12 16" id="KW-0472">Membrane</keyword>
<feature type="region of interest" description="Disordered" evidence="15">
    <location>
        <begin position="863"/>
        <end position="887"/>
    </location>
</feature>
<evidence type="ECO:0000256" key="2">
    <source>
        <dbReference type="ARBA" id="ARBA00004651"/>
    </source>
</evidence>
<comment type="cofactor">
    <cofactor evidence="1">
        <name>Ca(2+)</name>
        <dbReference type="ChEBI" id="CHEBI:29108"/>
    </cofactor>
</comment>
<evidence type="ECO:0000256" key="1">
    <source>
        <dbReference type="ARBA" id="ARBA00001913"/>
    </source>
</evidence>
<evidence type="ECO:0000256" key="12">
    <source>
        <dbReference type="ARBA" id="ARBA00023136"/>
    </source>
</evidence>
<dbReference type="InterPro" id="IPR029058">
    <property type="entry name" value="AB_hydrolase_fold"/>
</dbReference>
<sequence length="1369" mass="152646">MPGLVVFRRRWSVGSDDLVVPGAFLLTIHLICLITVIASLCTFEYDTSIFDVKLLFYHQIGYAIILGASLAIEIGICIISMRGSILDSEVRAPINLWIYLKTAVMLFDISWLILGSIWLSKYYLDSPVTTPKQIFFAIVISSWALVFITGITVWCTFDTAGRSWVKMKKYQRSMRETESRFNYKRSNSMNRNWRQRKVIRAYQDSWDQRCRLLFCCMGSSEQTRNSFTDIARLLSDFFRELDVVPSDVVAGLVLLRKFQRLEREAIVRQRKNGTYEFLSGVPITERTQFLALNDAKNYDFFQTVIHYMYFAQGAYGWPMYFIINRAKICQLVPELKCFGCCTGGAGAAATEPEVIQDNCCYCNYAALKKTLQVGDIEIVYVTYHVDVGETPFFVAIDYTQKKIVVSIRGTLSMKDILTDLNAEAEVLPLNPPRDDWLGHKGMVQAAVYIKNKLQEENIIEKALNKNPERNTNSFGLVIVGHSLGAGAASILAILMKPDYPSVQCFGYAPPGGLLSMPAVEYSKSFITSVVLGKDVVPRIGLYQMEALRADLINAIQRSIDPKWKTISCSIICCGCGPEPKSVLEMSGKDTHINKYQEERGTARSTSTHPTDSSIALTLHQPLYPPGRIIHVVRHHPKADEKKYDRGWRNVLKSREPVYQAIWADTTDFDEVLISPVMLQDHMPDKILAALKKVVTTSGPRKPHRQASNAFSMASNDLQRSNQDVYSCYNISNADIHQQQADGMSQTSHHTADTRSNTRTNQTEAQMHATLTTVQQLQLLQQQQQLQLQQQQRVCLETSFTNLHSPVMIHKHAHFSESVSSSKASSLAGSVLSRSQLSSIQCDISSVAENSIATVAMAASRRSPMVSIHSSEAHSHRLEQQQNGSRTKQVAFEDLSPPETAAITTVTGNLQRHSSEKGPNSASKPKSLVIPPLRRASVNDTDDANKQKADNWGVAPLASPETLSEISSISSRNSLGTSLDRQLHEGTAASDLSKNGCDNNGGMSMSPEEDIYESQLHTPKVMRRAPKFTENLSTCAEDKRNLDQYKRMGRVFISHPLFHHQPSQNSSDDDDDSFESANSYKNKPQQNGGTIRIEVEPNCQPQCKSESEREKELHITTMTDVSIKQLTASGDSILYDQDDEESCQKNTINIMSSLDTGDYYSANSSIERVSSANHNNDDDHYDNNEVEVDEEDLRVSANTTENYQQNHTQRSVTIIPPGVLESHFPLHYDAFTSTATIATTEPYTTITTTTYTPPPPHMANNDEDQQPQPLPQPLPQTQTVTVQSPSKMSILSSPSLLGRKRNKYCIYPSGLTTPSCIVGGGGDVSVRRPQYNTATTTATATTGSNLPEILVTNGTTRRQPSSKMLNESTV</sequence>
<keyword evidence="5 16" id="KW-0812">Transmembrane</keyword>
<reference evidence="19" key="1">
    <citation type="submission" date="2025-08" db="UniProtKB">
        <authorList>
            <consortium name="RefSeq"/>
        </authorList>
    </citation>
    <scope>IDENTIFICATION</scope>
    <source>
        <strain evidence="19">Aabys</strain>
        <tissue evidence="19">Whole body</tissue>
    </source>
</reference>
<dbReference type="PANTHER" id="PTHR45792:SF8">
    <property type="entry name" value="DIACYLGLYCEROL LIPASE-ALPHA"/>
    <property type="match status" value="1"/>
</dbReference>
<keyword evidence="18" id="KW-1185">Reference proteome</keyword>
<keyword evidence="6" id="KW-0479">Metal-binding</keyword>
<dbReference type="PANTHER" id="PTHR45792">
    <property type="entry name" value="DIACYLGLYCEROL LIPASE HOMOLOG-RELATED"/>
    <property type="match status" value="1"/>
</dbReference>
<feature type="compositionally biased region" description="Polar residues" evidence="15">
    <location>
        <begin position="1074"/>
        <end position="1088"/>
    </location>
</feature>
<keyword evidence="4" id="KW-0597">Phosphoprotein</keyword>
<evidence type="ECO:0000256" key="13">
    <source>
        <dbReference type="ARBA" id="ARBA00024531"/>
    </source>
</evidence>
<feature type="compositionally biased region" description="Polar residues" evidence="15">
    <location>
        <begin position="906"/>
        <end position="923"/>
    </location>
</feature>
<dbReference type="GeneID" id="101889429"/>
<accession>A0ABM3UVV9</accession>
<feature type="domain" description="Fungal lipase-type" evidence="17">
    <location>
        <begin position="404"/>
        <end position="539"/>
    </location>
</feature>
<keyword evidence="7" id="KW-0378">Hydrolase</keyword>
<dbReference type="EC" id="3.1.1.116" evidence="14"/>
<evidence type="ECO:0000256" key="16">
    <source>
        <dbReference type="SAM" id="Phobius"/>
    </source>
</evidence>
<evidence type="ECO:0000256" key="10">
    <source>
        <dbReference type="ARBA" id="ARBA00022989"/>
    </source>
</evidence>
<keyword evidence="3" id="KW-1003">Cell membrane</keyword>
<name>A0ABM3UVV9_MUSDO</name>
<keyword evidence="8" id="KW-0106">Calcium</keyword>
<feature type="transmembrane region" description="Helical" evidence="16">
    <location>
        <begin position="94"/>
        <end position="114"/>
    </location>
</feature>
<evidence type="ECO:0000256" key="6">
    <source>
        <dbReference type="ARBA" id="ARBA00022723"/>
    </source>
</evidence>
<feature type="region of interest" description="Disordered" evidence="15">
    <location>
        <begin position="738"/>
        <end position="761"/>
    </location>
</feature>
<evidence type="ECO:0000256" key="7">
    <source>
        <dbReference type="ARBA" id="ARBA00022801"/>
    </source>
</evidence>
<evidence type="ECO:0000256" key="15">
    <source>
        <dbReference type="SAM" id="MobiDB-lite"/>
    </source>
</evidence>
<evidence type="ECO:0000256" key="11">
    <source>
        <dbReference type="ARBA" id="ARBA00023098"/>
    </source>
</evidence>
<evidence type="ECO:0000256" key="3">
    <source>
        <dbReference type="ARBA" id="ARBA00022475"/>
    </source>
</evidence>
<dbReference type="RefSeq" id="XP_058977657.1">
    <property type="nucleotide sequence ID" value="XM_059121674.1"/>
</dbReference>
<dbReference type="CDD" id="cd00519">
    <property type="entry name" value="Lipase_3"/>
    <property type="match status" value="1"/>
</dbReference>
<proteinExistence type="predicted"/>
<feature type="transmembrane region" description="Helical" evidence="16">
    <location>
        <begin position="474"/>
        <end position="495"/>
    </location>
</feature>
<protein>
    <recommendedName>
        <fullName evidence="14">sn-1-specific diacylglycerol lipase</fullName>
        <ecNumber evidence="14">3.1.1.116</ecNumber>
    </recommendedName>
</protein>
<feature type="compositionally biased region" description="Polar residues" evidence="15">
    <location>
        <begin position="989"/>
        <end position="1002"/>
    </location>
</feature>
<feature type="transmembrane region" description="Helical" evidence="16">
    <location>
        <begin position="134"/>
        <end position="157"/>
    </location>
</feature>
<dbReference type="Pfam" id="PF01764">
    <property type="entry name" value="Lipase_3"/>
    <property type="match status" value="1"/>
</dbReference>